<dbReference type="NCBIfam" id="NF006625">
    <property type="entry name" value="PRK09194.1"/>
    <property type="match status" value="1"/>
</dbReference>
<keyword evidence="5 10" id="KW-0547">Nucleotide-binding</keyword>
<comment type="subcellular location">
    <subcellularLocation>
        <location evidence="1 10">Cytoplasm</location>
    </subcellularLocation>
</comment>
<dbReference type="InterPro" id="IPR023717">
    <property type="entry name" value="Pro-tRNA-Synthase_IIa_type1"/>
</dbReference>
<dbReference type="InterPro" id="IPR007214">
    <property type="entry name" value="YbaK/aa-tRNA-synth-assoc-dom"/>
</dbReference>
<keyword evidence="8 10" id="KW-0030">Aminoacyl-tRNA synthetase</keyword>
<dbReference type="PANTHER" id="PTHR42753">
    <property type="entry name" value="MITOCHONDRIAL RIBOSOME PROTEIN L39/PROLYL-TRNA LIGASE FAMILY MEMBER"/>
    <property type="match status" value="1"/>
</dbReference>
<dbReference type="PANTHER" id="PTHR42753:SF2">
    <property type="entry name" value="PROLINE--TRNA LIGASE"/>
    <property type="match status" value="1"/>
</dbReference>
<dbReference type="PRINTS" id="PR01046">
    <property type="entry name" value="TRNASYNTHPRO"/>
</dbReference>
<dbReference type="PIRSF" id="PIRSF001535">
    <property type="entry name" value="ProRS_1"/>
    <property type="match status" value="1"/>
</dbReference>
<accession>A0ABS2GE63</accession>
<dbReference type="GO" id="GO:0004827">
    <property type="term" value="F:proline-tRNA ligase activity"/>
    <property type="evidence" value="ECO:0007669"/>
    <property type="project" value="UniProtKB-EC"/>
</dbReference>
<dbReference type="CDD" id="cd04334">
    <property type="entry name" value="ProRS-INS"/>
    <property type="match status" value="1"/>
</dbReference>
<dbReference type="EC" id="6.1.1.15" evidence="10"/>
<dbReference type="InterPro" id="IPR045864">
    <property type="entry name" value="aa-tRNA-synth_II/BPL/LPL"/>
</dbReference>
<keyword evidence="6 10" id="KW-0067">ATP-binding</keyword>
<reference evidence="12 13" key="1">
    <citation type="journal article" date="2021" name="Sci. Rep.">
        <title>The distribution of antibiotic resistance genes in chicken gut microbiota commensals.</title>
        <authorList>
            <person name="Juricova H."/>
            <person name="Matiasovicova J."/>
            <person name="Kubasova T."/>
            <person name="Cejkova D."/>
            <person name="Rychlik I."/>
        </authorList>
    </citation>
    <scope>NUCLEOTIDE SEQUENCE [LARGE SCALE GENOMIC DNA]</scope>
    <source>
        <strain evidence="12 13">An537</strain>
    </source>
</reference>
<evidence type="ECO:0000259" key="11">
    <source>
        <dbReference type="PROSITE" id="PS50862"/>
    </source>
</evidence>
<dbReference type="InterPro" id="IPR002316">
    <property type="entry name" value="Pro-tRNA-ligase_IIa"/>
</dbReference>
<evidence type="ECO:0000256" key="3">
    <source>
        <dbReference type="ARBA" id="ARBA00022490"/>
    </source>
</evidence>
<dbReference type="HAMAP" id="MF_01569">
    <property type="entry name" value="Pro_tRNA_synth_type1"/>
    <property type="match status" value="1"/>
</dbReference>
<dbReference type="NCBIfam" id="TIGR00409">
    <property type="entry name" value="proS_fam_II"/>
    <property type="match status" value="1"/>
</dbReference>
<dbReference type="Proteomes" id="UP000707138">
    <property type="component" value="Unassembled WGS sequence"/>
</dbReference>
<dbReference type="PROSITE" id="PS50862">
    <property type="entry name" value="AA_TRNA_LIGASE_II"/>
    <property type="match status" value="1"/>
</dbReference>
<comment type="caution">
    <text evidence="12">The sequence shown here is derived from an EMBL/GenBank/DDBJ whole genome shotgun (WGS) entry which is preliminary data.</text>
</comment>
<dbReference type="InterPro" id="IPR044140">
    <property type="entry name" value="ProRS_anticodon_short"/>
</dbReference>
<dbReference type="SUPFAM" id="SSF55681">
    <property type="entry name" value="Class II aaRS and biotin synthetases"/>
    <property type="match status" value="1"/>
</dbReference>
<keyword evidence="3 10" id="KW-0963">Cytoplasm</keyword>
<dbReference type="Gene3D" id="3.30.930.10">
    <property type="entry name" value="Bira Bifunctional Protein, Domain 2"/>
    <property type="match status" value="2"/>
</dbReference>
<dbReference type="RefSeq" id="WP_205087133.1">
    <property type="nucleotide sequence ID" value="NZ_JACJLA010000001.1"/>
</dbReference>
<evidence type="ECO:0000256" key="5">
    <source>
        <dbReference type="ARBA" id="ARBA00022741"/>
    </source>
</evidence>
<evidence type="ECO:0000313" key="12">
    <source>
        <dbReference type="EMBL" id="MBM6911807.1"/>
    </source>
</evidence>
<dbReference type="Pfam" id="PF00587">
    <property type="entry name" value="tRNA-synt_2b"/>
    <property type="match status" value="1"/>
</dbReference>
<dbReference type="InterPro" id="IPR033730">
    <property type="entry name" value="ProRS_core_prok"/>
</dbReference>
<dbReference type="Gene3D" id="3.40.50.800">
    <property type="entry name" value="Anticodon-binding domain"/>
    <property type="match status" value="1"/>
</dbReference>
<evidence type="ECO:0000256" key="7">
    <source>
        <dbReference type="ARBA" id="ARBA00022917"/>
    </source>
</evidence>
<sequence length="573" mass="64046">MLASKLYAPTLRETPADADVISQQYMLRAGFIRKMANGLYTYLPLAWKSIRKIEAIVREEMERAGSQEIMMPIVQPAEIWQESGRWKVYGAEMIRLKDRHDREYCLGPTHEEMITTLVRNEVNSYRQLPLNLFQMQSKYRDERRPRYGLMRSREFIMKDAYSFDMDEEGLDASYKAMYDAYVRVFTRCGLYFKPVEADSGAIGGSNSHEFMALADAGEADVIHCKNCDYAANIEIGKPAVLKAAVAEPEGKLTLVDTPDAKTIDAVATMLDLPLERTIKAVVYNVDGTVVLAIVRGDHEVNEIALQHAMESTVEPEMASDEDLKRVGLTAGFISPVGLHQTDDFAIVVDETVMEMYNVCGGANKRDAHYININPKRDFDTKDMRIAPIRLITKDDRCPHCGGELELAKGIEVGQVFKLGTKYSEALHATFLNQSGRPSPLVMGCYGIGVSRTLAAAIEQSHDENGIIWPRAIAPFEAVVVPINAKDEQLMSMATTVYDALRKAGVDVLLDDRKERAGVKFKDADLIGYPIRLTISKTTAETSEVEVRIRKDGESFTCKLEDVADVVCNRLQAL</sequence>
<evidence type="ECO:0000313" key="13">
    <source>
        <dbReference type="Proteomes" id="UP000707138"/>
    </source>
</evidence>
<evidence type="ECO:0000256" key="10">
    <source>
        <dbReference type="HAMAP-Rule" id="MF_01569"/>
    </source>
</evidence>
<dbReference type="InterPro" id="IPR006195">
    <property type="entry name" value="aa-tRNA-synth_II"/>
</dbReference>
<comment type="subunit">
    <text evidence="2 10">Homodimer.</text>
</comment>
<keyword evidence="7 10" id="KW-0648">Protein biosynthesis</keyword>
<dbReference type="SUPFAM" id="SSF55826">
    <property type="entry name" value="YbaK/ProRS associated domain"/>
    <property type="match status" value="1"/>
</dbReference>
<name>A0ABS2GE63_9FIRM</name>
<comment type="domain">
    <text evidence="10">Consists of three domains: the N-terminal catalytic domain, the editing domain and the C-terminal anticodon-binding domain.</text>
</comment>
<dbReference type="InterPro" id="IPR036754">
    <property type="entry name" value="YbaK/aa-tRNA-synt-asso_dom_sf"/>
</dbReference>
<dbReference type="InterPro" id="IPR004500">
    <property type="entry name" value="Pro-tRNA-synth_IIa_bac-type"/>
</dbReference>
<dbReference type="InterPro" id="IPR002314">
    <property type="entry name" value="aa-tRNA-synt_IIb"/>
</dbReference>
<evidence type="ECO:0000256" key="9">
    <source>
        <dbReference type="ARBA" id="ARBA00047671"/>
    </source>
</evidence>
<evidence type="ECO:0000256" key="4">
    <source>
        <dbReference type="ARBA" id="ARBA00022598"/>
    </source>
</evidence>
<protein>
    <recommendedName>
        <fullName evidence="10">Proline--tRNA ligase</fullName>
        <ecNumber evidence="10">6.1.1.15</ecNumber>
    </recommendedName>
    <alternativeName>
        <fullName evidence="10">Prolyl-tRNA synthetase</fullName>
        <shortName evidence="10">ProRS</shortName>
    </alternativeName>
</protein>
<evidence type="ECO:0000256" key="1">
    <source>
        <dbReference type="ARBA" id="ARBA00004496"/>
    </source>
</evidence>
<dbReference type="EMBL" id="JACJLA010000001">
    <property type="protein sequence ID" value="MBM6911807.1"/>
    <property type="molecule type" value="Genomic_DNA"/>
</dbReference>
<evidence type="ECO:0000256" key="8">
    <source>
        <dbReference type="ARBA" id="ARBA00023146"/>
    </source>
</evidence>
<dbReference type="CDD" id="cd00779">
    <property type="entry name" value="ProRS_core_prok"/>
    <property type="match status" value="1"/>
</dbReference>
<comment type="similarity">
    <text evidence="10">Belongs to the class-II aminoacyl-tRNA synthetase family. ProS type 1 subfamily.</text>
</comment>
<gene>
    <name evidence="10" type="primary">proS</name>
    <name evidence="12" type="ORF">H6A01_00515</name>
</gene>
<keyword evidence="4 10" id="KW-0436">Ligase</keyword>
<proteinExistence type="inferred from homology"/>
<dbReference type="Pfam" id="PF04073">
    <property type="entry name" value="tRNA_edit"/>
    <property type="match status" value="1"/>
</dbReference>
<feature type="domain" description="Aminoacyl-transfer RNA synthetases class-II family profile" evidence="11">
    <location>
        <begin position="51"/>
        <end position="469"/>
    </location>
</feature>
<dbReference type="InterPro" id="IPR004154">
    <property type="entry name" value="Anticodon-bd"/>
</dbReference>
<dbReference type="InterPro" id="IPR050062">
    <property type="entry name" value="Pro-tRNA_synthetase"/>
</dbReference>
<dbReference type="InterPro" id="IPR036621">
    <property type="entry name" value="Anticodon-bd_dom_sf"/>
</dbReference>
<dbReference type="SUPFAM" id="SSF52954">
    <property type="entry name" value="Class II aaRS ABD-related"/>
    <property type="match status" value="1"/>
</dbReference>
<dbReference type="CDD" id="cd00861">
    <property type="entry name" value="ProRS_anticodon_short"/>
    <property type="match status" value="1"/>
</dbReference>
<dbReference type="Pfam" id="PF03129">
    <property type="entry name" value="HGTP_anticodon"/>
    <property type="match status" value="1"/>
</dbReference>
<organism evidence="12 13">
    <name type="scientific">Veillonella magna</name>
    <dbReference type="NCBI Taxonomy" id="464322"/>
    <lineage>
        <taxon>Bacteria</taxon>
        <taxon>Bacillati</taxon>
        <taxon>Bacillota</taxon>
        <taxon>Negativicutes</taxon>
        <taxon>Veillonellales</taxon>
        <taxon>Veillonellaceae</taxon>
        <taxon>Veillonella</taxon>
    </lineage>
</organism>
<comment type="function">
    <text evidence="10">Catalyzes the attachment of proline to tRNA(Pro) in a two-step reaction: proline is first activated by ATP to form Pro-AMP and then transferred to the acceptor end of tRNA(Pro). As ProRS can inadvertently accommodate and process non-cognate amino acids such as alanine and cysteine, to avoid such errors it has two additional distinct editing activities against alanine. One activity is designated as 'pretransfer' editing and involves the tRNA(Pro)-independent hydrolysis of activated Ala-AMP. The other activity is designated 'posttransfer' editing and involves deacylation of mischarged Ala-tRNA(Pro). The misacylated Cys-tRNA(Pro) is not edited by ProRS.</text>
</comment>
<keyword evidence="13" id="KW-1185">Reference proteome</keyword>
<evidence type="ECO:0000256" key="6">
    <source>
        <dbReference type="ARBA" id="ARBA00022840"/>
    </source>
</evidence>
<comment type="catalytic activity">
    <reaction evidence="9 10">
        <text>tRNA(Pro) + L-proline + ATP = L-prolyl-tRNA(Pro) + AMP + diphosphate</text>
        <dbReference type="Rhea" id="RHEA:14305"/>
        <dbReference type="Rhea" id="RHEA-COMP:9700"/>
        <dbReference type="Rhea" id="RHEA-COMP:9702"/>
        <dbReference type="ChEBI" id="CHEBI:30616"/>
        <dbReference type="ChEBI" id="CHEBI:33019"/>
        <dbReference type="ChEBI" id="CHEBI:60039"/>
        <dbReference type="ChEBI" id="CHEBI:78442"/>
        <dbReference type="ChEBI" id="CHEBI:78532"/>
        <dbReference type="ChEBI" id="CHEBI:456215"/>
        <dbReference type="EC" id="6.1.1.15"/>
    </reaction>
</comment>
<evidence type="ECO:0000256" key="2">
    <source>
        <dbReference type="ARBA" id="ARBA00011738"/>
    </source>
</evidence>